<protein>
    <recommendedName>
        <fullName evidence="10">Actin</fullName>
    </recommendedName>
</protein>
<dbReference type="GO" id="GO:0005856">
    <property type="term" value="C:cytoskeleton"/>
    <property type="evidence" value="ECO:0007669"/>
    <property type="project" value="UniProtKB-SubCell"/>
</dbReference>
<keyword evidence="5" id="KW-0206">Cytoskeleton</keyword>
<evidence type="ECO:0000256" key="5">
    <source>
        <dbReference type="ARBA" id="ARBA00023212"/>
    </source>
</evidence>
<dbReference type="PANTHER" id="PTHR11937">
    <property type="entry name" value="ACTIN"/>
    <property type="match status" value="1"/>
</dbReference>
<dbReference type="InterPro" id="IPR004000">
    <property type="entry name" value="Actin"/>
</dbReference>
<comment type="similarity">
    <text evidence="7">Belongs to the actin family.</text>
</comment>
<organism evidence="9">
    <name type="scientific">Naegleria gruberi</name>
    <name type="common">Amoeba</name>
    <dbReference type="NCBI Taxonomy" id="5762"/>
    <lineage>
        <taxon>Eukaryota</taxon>
        <taxon>Discoba</taxon>
        <taxon>Heterolobosea</taxon>
        <taxon>Tetramitia</taxon>
        <taxon>Eutetramitia</taxon>
        <taxon>Vahlkampfiidae</taxon>
        <taxon>Naegleria</taxon>
    </lineage>
</organism>
<dbReference type="Gene3D" id="3.30.420.40">
    <property type="match status" value="2"/>
</dbReference>
<reference evidence="8 9" key="1">
    <citation type="journal article" date="2010" name="Cell">
        <title>The genome of Naegleria gruberi illuminates early eukaryotic versatility.</title>
        <authorList>
            <person name="Fritz-Laylin L.K."/>
            <person name="Prochnik S.E."/>
            <person name="Ginger M.L."/>
            <person name="Dacks J.B."/>
            <person name="Carpenter M.L."/>
            <person name="Field M.C."/>
            <person name="Kuo A."/>
            <person name="Paredez A."/>
            <person name="Chapman J."/>
            <person name="Pham J."/>
            <person name="Shu S."/>
            <person name="Neupane R."/>
            <person name="Cipriano M."/>
            <person name="Mancuso J."/>
            <person name="Tu H."/>
            <person name="Salamov A."/>
            <person name="Lindquist E."/>
            <person name="Shapiro H."/>
            <person name="Lucas S."/>
            <person name="Grigoriev I.V."/>
            <person name="Cande W.Z."/>
            <person name="Fulton C."/>
            <person name="Rokhsar D.S."/>
            <person name="Dawson S.C."/>
        </authorList>
    </citation>
    <scope>NUCLEOTIDE SEQUENCE [LARGE SCALE GENOMIC DNA]</scope>
    <source>
        <strain evidence="8 9">NEG-M</strain>
    </source>
</reference>
<evidence type="ECO:0000256" key="2">
    <source>
        <dbReference type="ARBA" id="ARBA00022490"/>
    </source>
</evidence>
<sequence>MNLIRDHQGAIVCDLGSSFVKAGLAGEQFPKAVFPTIIGKPKSHVDTRKLFGAREKMNEAKSYFVGLEAHQRKGICELSHPINRGGKGVQNWDDIELLLEHIYHFHLRVNPKDHPILLTEQPLTSVTHRQQYIQLLFEKFQSHSLFFAIQGLLSIYATGDLDGIVLDSGDGSTHVVPVFEGYPQTYAMLKSELAGCDITNHLTKLMLQHSGYDFTQNSASLDFVRDVKEASCYVALNYDHTLKLFQESKKNEFRNQFQLPDGTFINIDCERFQAAEILFQPNMIGSEELGIHELLNTSIQHCNMDIRKNMFKNVILSGGNTLIKGIQERLTREMTRMVGGAVRLRIIAPPERKYSVWIGGSILSSLSSFQDRWIRRADYEELGPDLISKMLFH</sequence>
<keyword evidence="4" id="KW-0067">ATP-binding</keyword>
<dbReference type="eggNOG" id="KOG0676">
    <property type="taxonomic scope" value="Eukaryota"/>
</dbReference>
<keyword evidence="3" id="KW-0547">Nucleotide-binding</keyword>
<evidence type="ECO:0000256" key="4">
    <source>
        <dbReference type="ARBA" id="ARBA00022840"/>
    </source>
</evidence>
<evidence type="ECO:0000313" key="8">
    <source>
        <dbReference type="EMBL" id="EFC36130.1"/>
    </source>
</evidence>
<evidence type="ECO:0000256" key="6">
    <source>
        <dbReference type="ARBA" id="ARBA00049360"/>
    </source>
</evidence>
<evidence type="ECO:0000256" key="1">
    <source>
        <dbReference type="ARBA" id="ARBA00004245"/>
    </source>
</evidence>
<gene>
    <name evidence="8" type="ORF">NAEGRDRAFT_44886</name>
</gene>
<dbReference type="Gene3D" id="3.90.640.10">
    <property type="entry name" value="Actin, Chain A, domain 4"/>
    <property type="match status" value="1"/>
</dbReference>
<keyword evidence="2" id="KW-0963">Cytoplasm</keyword>
<dbReference type="SUPFAM" id="SSF53067">
    <property type="entry name" value="Actin-like ATPase domain"/>
    <property type="match status" value="2"/>
</dbReference>
<accession>D2W474</accession>
<dbReference type="OMA" id="SSFQDRW"/>
<name>D2W474_NAEGR</name>
<dbReference type="InterPro" id="IPR043129">
    <property type="entry name" value="ATPase_NBD"/>
</dbReference>
<dbReference type="FunFam" id="3.90.640.10:FF:000007">
    <property type="entry name" value="Actin like 7B"/>
    <property type="match status" value="1"/>
</dbReference>
<dbReference type="InParanoid" id="D2W474"/>
<comment type="catalytic activity">
    <reaction evidence="6">
        <text>ATP + H2O = ADP + phosphate + H(+)</text>
        <dbReference type="Rhea" id="RHEA:13065"/>
        <dbReference type="ChEBI" id="CHEBI:15377"/>
        <dbReference type="ChEBI" id="CHEBI:15378"/>
        <dbReference type="ChEBI" id="CHEBI:30616"/>
        <dbReference type="ChEBI" id="CHEBI:43474"/>
        <dbReference type="ChEBI" id="CHEBI:456216"/>
    </reaction>
</comment>
<dbReference type="VEuPathDB" id="AmoebaDB:NAEGRDRAFT_44886"/>
<proteinExistence type="inferred from homology"/>
<dbReference type="RefSeq" id="XP_002668874.1">
    <property type="nucleotide sequence ID" value="XM_002668828.1"/>
</dbReference>
<dbReference type="PRINTS" id="PR00190">
    <property type="entry name" value="ACTIN"/>
</dbReference>
<dbReference type="KEGG" id="ngr:NAEGRDRAFT_44886"/>
<dbReference type="OrthoDB" id="10252830at2759"/>
<evidence type="ECO:0008006" key="10">
    <source>
        <dbReference type="Google" id="ProtNLM"/>
    </source>
</evidence>
<evidence type="ECO:0000313" key="9">
    <source>
        <dbReference type="Proteomes" id="UP000006671"/>
    </source>
</evidence>
<dbReference type="GO" id="GO:0005524">
    <property type="term" value="F:ATP binding"/>
    <property type="evidence" value="ECO:0007669"/>
    <property type="project" value="UniProtKB-KW"/>
</dbReference>
<dbReference type="GeneID" id="8860459"/>
<dbReference type="FunFam" id="3.30.420.40:FF:000148">
    <property type="entry name" value="Actin, alpha skeletal muscle"/>
    <property type="match status" value="1"/>
</dbReference>
<evidence type="ECO:0000256" key="3">
    <source>
        <dbReference type="ARBA" id="ARBA00022741"/>
    </source>
</evidence>
<evidence type="ECO:0000256" key="7">
    <source>
        <dbReference type="RuleBase" id="RU000487"/>
    </source>
</evidence>
<dbReference type="AlphaFoldDB" id="D2W474"/>
<comment type="subcellular location">
    <subcellularLocation>
        <location evidence="1">Cytoplasm</location>
        <location evidence="1">Cytoskeleton</location>
    </subcellularLocation>
</comment>
<dbReference type="Pfam" id="PF00022">
    <property type="entry name" value="Actin"/>
    <property type="match status" value="1"/>
</dbReference>
<dbReference type="Proteomes" id="UP000006671">
    <property type="component" value="Unassembled WGS sequence"/>
</dbReference>
<keyword evidence="9" id="KW-1185">Reference proteome</keyword>
<dbReference type="SMART" id="SM00268">
    <property type="entry name" value="ACTIN"/>
    <property type="match status" value="1"/>
</dbReference>
<dbReference type="STRING" id="5762.D2W474"/>
<dbReference type="EMBL" id="GG738940">
    <property type="protein sequence ID" value="EFC36130.1"/>
    <property type="molecule type" value="Genomic_DNA"/>
</dbReference>